<feature type="compositionally biased region" description="Polar residues" evidence="1">
    <location>
        <begin position="499"/>
        <end position="509"/>
    </location>
</feature>
<feature type="region of interest" description="Disordered" evidence="1">
    <location>
        <begin position="499"/>
        <end position="544"/>
    </location>
</feature>
<name>A0A1X0NXZ3_9TRYP</name>
<dbReference type="VEuPathDB" id="TriTrypDB:TM35_000122560"/>
<comment type="caution">
    <text evidence="2">The sequence shown here is derived from an EMBL/GenBank/DDBJ whole genome shotgun (WGS) entry which is preliminary data.</text>
</comment>
<protein>
    <recommendedName>
        <fullName evidence="4">SET domain-containing protein</fullName>
    </recommendedName>
</protein>
<dbReference type="Proteomes" id="UP000192257">
    <property type="component" value="Unassembled WGS sequence"/>
</dbReference>
<organism evidence="2 3">
    <name type="scientific">Trypanosoma theileri</name>
    <dbReference type="NCBI Taxonomy" id="67003"/>
    <lineage>
        <taxon>Eukaryota</taxon>
        <taxon>Discoba</taxon>
        <taxon>Euglenozoa</taxon>
        <taxon>Kinetoplastea</taxon>
        <taxon>Metakinetoplastina</taxon>
        <taxon>Trypanosomatida</taxon>
        <taxon>Trypanosomatidae</taxon>
        <taxon>Trypanosoma</taxon>
    </lineage>
</organism>
<feature type="compositionally biased region" description="Basic and acidic residues" evidence="1">
    <location>
        <begin position="148"/>
        <end position="159"/>
    </location>
</feature>
<evidence type="ECO:0000256" key="1">
    <source>
        <dbReference type="SAM" id="MobiDB-lite"/>
    </source>
</evidence>
<gene>
    <name evidence="2" type="ORF">TM35_000122560</name>
</gene>
<dbReference type="RefSeq" id="XP_028883547.1">
    <property type="nucleotide sequence ID" value="XM_029025231.1"/>
</dbReference>
<keyword evidence="3" id="KW-1185">Reference proteome</keyword>
<proteinExistence type="predicted"/>
<accession>A0A1X0NXZ3</accession>
<dbReference type="GeneID" id="39985011"/>
<dbReference type="EMBL" id="NBCO01000012">
    <property type="protein sequence ID" value="ORC89481.1"/>
    <property type="molecule type" value="Genomic_DNA"/>
</dbReference>
<feature type="compositionally biased region" description="Basic and acidic residues" evidence="1">
    <location>
        <begin position="399"/>
        <end position="411"/>
    </location>
</feature>
<dbReference type="OrthoDB" id="5560686at2759"/>
<feature type="compositionally biased region" description="Acidic residues" evidence="1">
    <location>
        <begin position="535"/>
        <end position="544"/>
    </location>
</feature>
<evidence type="ECO:0000313" key="2">
    <source>
        <dbReference type="EMBL" id="ORC89481.1"/>
    </source>
</evidence>
<evidence type="ECO:0000313" key="3">
    <source>
        <dbReference type="Proteomes" id="UP000192257"/>
    </source>
</evidence>
<dbReference type="AlphaFoldDB" id="A0A1X0NXZ3"/>
<feature type="region of interest" description="Disordered" evidence="1">
    <location>
        <begin position="392"/>
        <end position="419"/>
    </location>
</feature>
<evidence type="ECO:0008006" key="4">
    <source>
        <dbReference type="Google" id="ProtNLM"/>
    </source>
</evidence>
<feature type="region of interest" description="Disordered" evidence="1">
    <location>
        <begin position="113"/>
        <end position="211"/>
    </location>
</feature>
<feature type="compositionally biased region" description="Low complexity" evidence="1">
    <location>
        <begin position="121"/>
        <end position="130"/>
    </location>
</feature>
<sequence>MSLTRVAPSRLVPGANGVFLTRAVKKLTPIEVAPLRDAIAPPYMVNLIHTPSHTISLRRFLALRHQFSTGLYFNIATARGWYLLVPSHHAPLADAAGLQAWRDRHHYRYLAGKREKKNNTDNHNNNNNNNSVLEQSVSTTATTTNGTRKLDNESDFCKTEEEDGDNNNNNNDFDDDDNDDYHYSSSDMERIGKYSSGSLTTKKTSHPLSQRPQLHISPLTIAEDHLFEINDGILWEIPPRDDLANCEYWKMHRERMQLYEDTNSGKSEEELLTMSQSIDGERESKDGVIKKDQYMQMQQILRALTRKANVRLEVDDNTHLLTLVPIVNLKEGDELFLHYGREWWSQRLLSSVFMSVSDAEMRNVRWIESLFMEPTDVAKPFPLLCSAIAKKKHNKKNKKNSEDKTEKERVNEMSSSSNISRVESEGKLVLYNIATQRKATDTESLVFALRRSCVNQDFFTRLVGAHGTGVFDVSRCDDEIPLRQLRRVLLASLREEQLSQSTGISTTATRRGGKEREGEGEEEGGLRVGLKKGEDEEDDGSLVL</sequence>
<feature type="compositionally biased region" description="Polar residues" evidence="1">
    <location>
        <begin position="195"/>
        <end position="211"/>
    </location>
</feature>
<reference evidence="2 3" key="1">
    <citation type="submission" date="2017-03" db="EMBL/GenBank/DDBJ databases">
        <title>An alternative strategy for trypanosome survival in the mammalian bloodstream revealed through genome and transcriptome analysis of the ubiquitous bovine parasite Trypanosoma (Megatrypanum) theileri.</title>
        <authorList>
            <person name="Kelly S."/>
            <person name="Ivens A."/>
            <person name="Mott A."/>
            <person name="O'Neill E."/>
            <person name="Emms D."/>
            <person name="Macleod O."/>
            <person name="Voorheis P."/>
            <person name="Matthews J."/>
            <person name="Matthews K."/>
            <person name="Carrington M."/>
        </authorList>
    </citation>
    <scope>NUCLEOTIDE SEQUENCE [LARGE SCALE GENOMIC DNA]</scope>
    <source>
        <strain evidence="2">Edinburgh</strain>
    </source>
</reference>